<comment type="caution">
    <text evidence="1">The sequence shown here is derived from an EMBL/GenBank/DDBJ whole genome shotgun (WGS) entry which is preliminary data.</text>
</comment>
<evidence type="ECO:0000313" key="1">
    <source>
        <dbReference type="EMBL" id="MFD1481639.1"/>
    </source>
</evidence>
<keyword evidence="2" id="KW-1185">Reference proteome</keyword>
<dbReference type="Proteomes" id="UP001597302">
    <property type="component" value="Unassembled WGS sequence"/>
</dbReference>
<dbReference type="EMBL" id="JBHTOQ010000022">
    <property type="protein sequence ID" value="MFD1481639.1"/>
    <property type="molecule type" value="Genomic_DNA"/>
</dbReference>
<protein>
    <submittedName>
        <fullName evidence="1">Uncharacterized protein</fullName>
    </submittedName>
</protein>
<reference evidence="2" key="1">
    <citation type="journal article" date="2019" name="Int. J. Syst. Evol. Microbiol.">
        <title>The Global Catalogue of Microorganisms (GCM) 10K type strain sequencing project: providing services to taxonomists for standard genome sequencing and annotation.</title>
        <authorList>
            <consortium name="The Broad Institute Genomics Platform"/>
            <consortium name="The Broad Institute Genome Sequencing Center for Infectious Disease"/>
            <person name="Wu L."/>
            <person name="Ma J."/>
        </authorList>
    </citation>
    <scope>NUCLEOTIDE SEQUENCE [LARGE SCALE GENOMIC DNA]</scope>
    <source>
        <strain evidence="2">CCM 8875</strain>
    </source>
</reference>
<evidence type="ECO:0000313" key="2">
    <source>
        <dbReference type="Proteomes" id="UP001597302"/>
    </source>
</evidence>
<dbReference type="RefSeq" id="WP_131572940.1">
    <property type="nucleotide sequence ID" value="NZ_CBCSAJ010000004.1"/>
</dbReference>
<sequence>MKTFADFQRYIREHRMTIEMDDGVHRSIFFGKPGSSNCHYRLVTYPGGLLIAGDCGSYSFERARDMFEFFRDPHMTNAINPSYWHEKMQAECKRGSQEFSDARFEEAVREEISKWEVTLGSADKIVQEVEAEVLCEPSSQNDAMHLIHNFESSEGHSFDDFYPNCLEWSWSFRWNLFAIVWGIKQYDLAKQGRTQADHDRRVLAGAA</sequence>
<accession>A0ABW4DYC3</accession>
<name>A0ABW4DYC3_9RHOB</name>
<gene>
    <name evidence="1" type="ORF">ACFQ5P_10055</name>
</gene>
<organism evidence="1 2">
    <name type="scientific">Paracoccus nototheniae</name>
    <dbReference type="NCBI Taxonomy" id="2489002"/>
    <lineage>
        <taxon>Bacteria</taxon>
        <taxon>Pseudomonadati</taxon>
        <taxon>Pseudomonadota</taxon>
        <taxon>Alphaproteobacteria</taxon>
        <taxon>Rhodobacterales</taxon>
        <taxon>Paracoccaceae</taxon>
        <taxon>Paracoccus</taxon>
    </lineage>
</organism>
<proteinExistence type="predicted"/>